<feature type="transmembrane region" description="Helical" evidence="1">
    <location>
        <begin position="212"/>
        <end position="232"/>
    </location>
</feature>
<accession>A0ABY3EKF6</accession>
<sequence>MKAYGYNRADPYGYRKEAMESTRVSSAAAPERTFFPAAASGRREQADRLGAVDGLRGLAILMVIYQHAYSGAVGKLVVQNTSLAFPYLTGNGWMGVGLFFVLSGFVLSRPYFSGQRSMEGNGIRTFYAHRANRLIPLFVFMAFIGYGFAMAAGRSEPLSLFLSLTTLTMFRMDVQFFPAINGAFWTLFVEIWFCVLFPFLVRWALRYGIRRVLVPVLVVAFAFRFAGAYIPFMNIHANPVKDFVLARMDDFFVGMVVAWFYAHGQLPRLRGAVLIGIGCLLASAFLWDLRVQDKLPLFVVPFLNNFAQIGFAAFLIAALSPETLTARVLSLYPLRILGAMCFSLYLWHVMLLRPSFHADPFSFTKQIEFWGTLLALSAFTFRYIEFPQVASVRKLFRL</sequence>
<feature type="transmembrane region" description="Helical" evidence="1">
    <location>
        <begin position="92"/>
        <end position="112"/>
    </location>
</feature>
<feature type="transmembrane region" description="Helical" evidence="1">
    <location>
        <begin position="244"/>
        <end position="262"/>
    </location>
</feature>
<dbReference type="GO" id="GO:0016746">
    <property type="term" value="F:acyltransferase activity"/>
    <property type="evidence" value="ECO:0007669"/>
    <property type="project" value="UniProtKB-KW"/>
</dbReference>
<keyword evidence="4" id="KW-1185">Reference proteome</keyword>
<protein>
    <submittedName>
        <fullName evidence="3">Acyltransferase</fullName>
    </submittedName>
</protein>
<dbReference type="Proteomes" id="UP000318943">
    <property type="component" value="Unassembled WGS sequence"/>
</dbReference>
<dbReference type="Pfam" id="PF01757">
    <property type="entry name" value="Acyl_transf_3"/>
    <property type="match status" value="1"/>
</dbReference>
<dbReference type="InterPro" id="IPR002656">
    <property type="entry name" value="Acyl_transf_3_dom"/>
</dbReference>
<keyword evidence="1" id="KW-1133">Transmembrane helix</keyword>
<dbReference type="EMBL" id="VCIZ01000010">
    <property type="protein sequence ID" value="TSP11429.1"/>
    <property type="molecule type" value="Genomic_DNA"/>
</dbReference>
<feature type="domain" description="Acyltransferase 3" evidence="2">
    <location>
        <begin position="51"/>
        <end position="378"/>
    </location>
</feature>
<name>A0ABY3EKF6_9BURK</name>
<evidence type="ECO:0000259" key="2">
    <source>
        <dbReference type="Pfam" id="PF01757"/>
    </source>
</evidence>
<organism evidence="3 4">
    <name type="scientific">Cupriavidus campinensis</name>
    <dbReference type="NCBI Taxonomy" id="151783"/>
    <lineage>
        <taxon>Bacteria</taxon>
        <taxon>Pseudomonadati</taxon>
        <taxon>Pseudomonadota</taxon>
        <taxon>Betaproteobacteria</taxon>
        <taxon>Burkholderiales</taxon>
        <taxon>Burkholderiaceae</taxon>
        <taxon>Cupriavidus</taxon>
    </lineage>
</organism>
<keyword evidence="1" id="KW-0472">Membrane</keyword>
<keyword evidence="1" id="KW-0812">Transmembrane</keyword>
<evidence type="ECO:0000313" key="3">
    <source>
        <dbReference type="EMBL" id="TSP11429.1"/>
    </source>
</evidence>
<feature type="transmembrane region" description="Helical" evidence="1">
    <location>
        <begin position="367"/>
        <end position="384"/>
    </location>
</feature>
<proteinExistence type="predicted"/>
<evidence type="ECO:0000313" key="4">
    <source>
        <dbReference type="Proteomes" id="UP000318943"/>
    </source>
</evidence>
<feature type="transmembrane region" description="Helical" evidence="1">
    <location>
        <begin position="133"/>
        <end position="154"/>
    </location>
</feature>
<feature type="transmembrane region" description="Helical" evidence="1">
    <location>
        <begin position="295"/>
        <end position="317"/>
    </location>
</feature>
<dbReference type="InterPro" id="IPR050879">
    <property type="entry name" value="Acyltransferase_3"/>
</dbReference>
<evidence type="ECO:0000256" key="1">
    <source>
        <dbReference type="SAM" id="Phobius"/>
    </source>
</evidence>
<feature type="transmembrane region" description="Helical" evidence="1">
    <location>
        <begin position="174"/>
        <end position="200"/>
    </location>
</feature>
<dbReference type="PANTHER" id="PTHR23028">
    <property type="entry name" value="ACETYLTRANSFERASE"/>
    <property type="match status" value="1"/>
</dbReference>
<feature type="transmembrane region" description="Helical" evidence="1">
    <location>
        <begin position="329"/>
        <end position="347"/>
    </location>
</feature>
<dbReference type="RefSeq" id="WP_144199510.1">
    <property type="nucleotide sequence ID" value="NZ_VCIZ01000010.1"/>
</dbReference>
<reference evidence="3 4" key="1">
    <citation type="submission" date="2019-05" db="EMBL/GenBank/DDBJ databases">
        <title>Whole genome sequence analysis of Cupriavidus campinensis S14E4C strain.</title>
        <authorList>
            <person name="Abbaszade G."/>
            <person name="Szabo A."/>
            <person name="Toumi M."/>
            <person name="Toth E."/>
        </authorList>
    </citation>
    <scope>NUCLEOTIDE SEQUENCE [LARGE SCALE GENOMIC DNA]</scope>
    <source>
        <strain evidence="3 4">S14E4C</strain>
    </source>
</reference>
<comment type="caution">
    <text evidence="3">The sequence shown here is derived from an EMBL/GenBank/DDBJ whole genome shotgun (WGS) entry which is preliminary data.</text>
</comment>
<keyword evidence="3" id="KW-0808">Transferase</keyword>
<feature type="transmembrane region" description="Helical" evidence="1">
    <location>
        <begin position="269"/>
        <end position="289"/>
    </location>
</feature>
<dbReference type="PANTHER" id="PTHR23028:SF53">
    <property type="entry name" value="ACYL_TRANSF_3 DOMAIN-CONTAINING PROTEIN"/>
    <property type="match status" value="1"/>
</dbReference>
<gene>
    <name evidence="3" type="ORF">FGG12_17475</name>
</gene>
<keyword evidence="3" id="KW-0012">Acyltransferase</keyword>